<reference evidence="2" key="1">
    <citation type="submission" date="2022-11" db="EMBL/GenBank/DDBJ databases">
        <authorList>
            <person name="Scott C."/>
            <person name="Bruce N."/>
        </authorList>
    </citation>
    <scope>NUCLEOTIDE SEQUENCE</scope>
</reference>
<keyword evidence="1" id="KW-1133">Transmembrane helix</keyword>
<dbReference type="Proteomes" id="UP000838763">
    <property type="component" value="Unassembled WGS sequence"/>
</dbReference>
<protein>
    <submittedName>
        <fullName evidence="2">Uncharacterized protein</fullName>
    </submittedName>
</protein>
<keyword evidence="1" id="KW-0812">Transmembrane</keyword>
<name>A0A9P1H627_9PEZI</name>
<dbReference type="EMBL" id="CALLCH030000014">
    <property type="protein sequence ID" value="CAI4216005.1"/>
    <property type="molecule type" value="Genomic_DNA"/>
</dbReference>
<evidence type="ECO:0000313" key="3">
    <source>
        <dbReference type="Proteomes" id="UP000838763"/>
    </source>
</evidence>
<feature type="transmembrane region" description="Helical" evidence="1">
    <location>
        <begin position="66"/>
        <end position="84"/>
    </location>
</feature>
<evidence type="ECO:0000256" key="1">
    <source>
        <dbReference type="SAM" id="Phobius"/>
    </source>
</evidence>
<comment type="caution">
    <text evidence="2">The sequence shown here is derived from an EMBL/GenBank/DDBJ whole genome shotgun (WGS) entry which is preliminary data.</text>
</comment>
<dbReference type="AlphaFoldDB" id="A0A9P1H627"/>
<feature type="transmembrane region" description="Helical" evidence="1">
    <location>
        <begin position="476"/>
        <end position="500"/>
    </location>
</feature>
<gene>
    <name evidence="2" type="ORF">PPNO1_LOCUS5676</name>
</gene>
<proteinExistence type="predicted"/>
<organism evidence="2 3">
    <name type="scientific">Parascedosporium putredinis</name>
    <dbReference type="NCBI Taxonomy" id="1442378"/>
    <lineage>
        <taxon>Eukaryota</taxon>
        <taxon>Fungi</taxon>
        <taxon>Dikarya</taxon>
        <taxon>Ascomycota</taxon>
        <taxon>Pezizomycotina</taxon>
        <taxon>Sordariomycetes</taxon>
        <taxon>Hypocreomycetidae</taxon>
        <taxon>Microascales</taxon>
        <taxon>Microascaceae</taxon>
        <taxon>Parascedosporium</taxon>
    </lineage>
</organism>
<feature type="transmembrane region" description="Helical" evidence="1">
    <location>
        <begin position="137"/>
        <end position="156"/>
    </location>
</feature>
<keyword evidence="3" id="KW-1185">Reference proteome</keyword>
<evidence type="ECO:0000313" key="2">
    <source>
        <dbReference type="EMBL" id="CAI4216005.1"/>
    </source>
</evidence>
<sequence>MFDIVTGTLMLTLPLLICNITLLSIVFLYRIPESSAETLSRGAVYLDISATLFTTIASWSSTVSPLLAGFMILLASYPAAAHMVRGYRESRAEALPTPYQFAMMLQYRSGAFFRVIVDTCVYLTSYKRVRARFPPPLLIMSVAFCINTSLSLFIFATDTWLHIATTSENIIRYASSPGANLSLALVDECLDSTNTGEAGVCTINSAAAKAYLMSYEGSPSPGLVLNNASDHVIAKRHRQDGRYYAYLAPADTPINVVQDYTAYTYAMSTDECRTLTKECGLVASTNSMWPFNCSGVDDFGFFGGNLAEDWWQVGYYDTNDRSIYYEGVPNPVQYIAAVYLPGDWPLPENAVESSAVMQTGRADYGMVFQCRTTMFDVVYETKNDSVVYFDAKPTNRSAFNALSGPIRLTAGADLRLQHAFSAAGASGSMDEMLAKWAIEYDSTAIAMAVTGLRTVPAFSARERTPLLVARVPLAPLLSLVVANFLYVAVGLVLAAVAIVAGRDHETKEAVERLSIASMTALLFESERALRPVEKLEDMYREFGGEASSRIAVGKSTEGGYTYYVT</sequence>
<feature type="transmembrane region" description="Helical" evidence="1">
    <location>
        <begin position="12"/>
        <end position="31"/>
    </location>
</feature>
<accession>A0A9P1H627</accession>
<dbReference type="OrthoDB" id="3344043at2759"/>
<keyword evidence="1" id="KW-0472">Membrane</keyword>